<keyword evidence="2" id="KW-1185">Reference proteome</keyword>
<evidence type="ECO:0000313" key="2">
    <source>
        <dbReference type="Proteomes" id="UP001153334"/>
    </source>
</evidence>
<organism evidence="1 2">
    <name type="scientific">Nemania bipapillata</name>
    <dbReference type="NCBI Taxonomy" id="110536"/>
    <lineage>
        <taxon>Eukaryota</taxon>
        <taxon>Fungi</taxon>
        <taxon>Dikarya</taxon>
        <taxon>Ascomycota</taxon>
        <taxon>Pezizomycotina</taxon>
        <taxon>Sordariomycetes</taxon>
        <taxon>Xylariomycetidae</taxon>
        <taxon>Xylariales</taxon>
        <taxon>Xylariaceae</taxon>
        <taxon>Nemania</taxon>
    </lineage>
</organism>
<comment type="caution">
    <text evidence="1">The sequence shown here is derived from an EMBL/GenBank/DDBJ whole genome shotgun (WGS) entry which is preliminary data.</text>
</comment>
<accession>A0ACC2HTG3</accession>
<proteinExistence type="predicted"/>
<dbReference type="Proteomes" id="UP001153334">
    <property type="component" value="Unassembled WGS sequence"/>
</dbReference>
<reference evidence="1" key="1">
    <citation type="submission" date="2022-11" db="EMBL/GenBank/DDBJ databases">
        <title>Genome Sequence of Nemania bipapillata.</title>
        <authorList>
            <person name="Buettner E."/>
        </authorList>
    </citation>
    <scope>NUCLEOTIDE SEQUENCE</scope>
    <source>
        <strain evidence="1">CP14</strain>
    </source>
</reference>
<evidence type="ECO:0000313" key="1">
    <source>
        <dbReference type="EMBL" id="KAJ8106079.1"/>
    </source>
</evidence>
<protein>
    <submittedName>
        <fullName evidence="1">Uncharacterized protein</fullName>
    </submittedName>
</protein>
<gene>
    <name evidence="1" type="ORF">ONZ43_g7182</name>
</gene>
<name>A0ACC2HTG3_9PEZI</name>
<sequence length="226" mass="24415">MESCSKTLKRFTLELGGNDAAIVCSDVDAAAVATKIGIIAWCNSGQICICVKRIYVHESVYDAFLAGLVGFAESLKLGVGADAFVGPLSNQFQYERVKELLTDIEKTQLKVATGIIDNPPDDARIVTEEQFGPVIPVMKWTDEADVIRRANNSSAGLGASVWSRDMDQADRIGKQLQAGNIWINCHAEMQPSTPFSGHKQSGLGAEMGIDGLKAYCNIQSVYTRPA</sequence>
<dbReference type="EMBL" id="JAPESX010002964">
    <property type="protein sequence ID" value="KAJ8106079.1"/>
    <property type="molecule type" value="Genomic_DNA"/>
</dbReference>